<feature type="domain" description="MULE transposase" evidence="1">
    <location>
        <begin position="98"/>
        <end position="192"/>
    </location>
</feature>
<evidence type="ECO:0000259" key="1">
    <source>
        <dbReference type="Pfam" id="PF10551"/>
    </source>
</evidence>
<reference evidence="2 3" key="1">
    <citation type="submission" date="2024-04" db="EMBL/GenBank/DDBJ databases">
        <authorList>
            <person name="Fracassetti M."/>
        </authorList>
    </citation>
    <scope>NUCLEOTIDE SEQUENCE [LARGE SCALE GENOMIC DNA]</scope>
</reference>
<dbReference type="Pfam" id="PF10551">
    <property type="entry name" value="MULE"/>
    <property type="match status" value="1"/>
</dbReference>
<keyword evidence="3" id="KW-1185">Reference proteome</keyword>
<evidence type="ECO:0000313" key="3">
    <source>
        <dbReference type="Proteomes" id="UP001497516"/>
    </source>
</evidence>
<dbReference type="EMBL" id="OZ034813">
    <property type="protein sequence ID" value="CAL1357706.1"/>
    <property type="molecule type" value="Genomic_DNA"/>
</dbReference>
<evidence type="ECO:0000313" key="2">
    <source>
        <dbReference type="EMBL" id="CAL1357706.1"/>
    </source>
</evidence>
<dbReference type="AlphaFoldDB" id="A0AAV2CPW6"/>
<protein>
    <recommendedName>
        <fullName evidence="1">MULE transposase domain-containing protein</fullName>
    </recommendedName>
</protein>
<name>A0AAV2CPW6_9ROSI</name>
<dbReference type="Proteomes" id="UP001497516">
    <property type="component" value="Chromosome 1"/>
</dbReference>
<gene>
    <name evidence="2" type="ORF">LTRI10_LOCUS5313</name>
</gene>
<sequence length="215" mass="24745">MKDAGLRTRDAYSYLGKEYGRAQNVGFLQKGCYNHVDRQKMVKIEAGDAQSVMNCFKKKKALDPMFFYAVQVNQKNCFTNFFWRDGRSRIDYDCFGDVMIFDTTYSTNKYNLICAPFVGVNHHRQNTIFGCAFILDETVAKFGWLFKAFLELMGNISPVTIFTDQDATMAKAIKEVFDDNTHRLCLWHISKNAPSRFGDLNGDSAFLELWNKCCT</sequence>
<proteinExistence type="predicted"/>
<accession>A0AAV2CPW6</accession>
<dbReference type="PANTHER" id="PTHR47718">
    <property type="entry name" value="OS01G0519700 PROTEIN"/>
    <property type="match status" value="1"/>
</dbReference>
<dbReference type="PANTHER" id="PTHR47718:SF17">
    <property type="entry name" value="PROTEIN FAR1-RELATED SEQUENCE 5-LIKE"/>
    <property type="match status" value="1"/>
</dbReference>
<organism evidence="2 3">
    <name type="scientific">Linum trigynum</name>
    <dbReference type="NCBI Taxonomy" id="586398"/>
    <lineage>
        <taxon>Eukaryota</taxon>
        <taxon>Viridiplantae</taxon>
        <taxon>Streptophyta</taxon>
        <taxon>Embryophyta</taxon>
        <taxon>Tracheophyta</taxon>
        <taxon>Spermatophyta</taxon>
        <taxon>Magnoliopsida</taxon>
        <taxon>eudicotyledons</taxon>
        <taxon>Gunneridae</taxon>
        <taxon>Pentapetalae</taxon>
        <taxon>rosids</taxon>
        <taxon>fabids</taxon>
        <taxon>Malpighiales</taxon>
        <taxon>Linaceae</taxon>
        <taxon>Linum</taxon>
    </lineage>
</organism>
<dbReference type="InterPro" id="IPR018289">
    <property type="entry name" value="MULE_transposase_dom"/>
</dbReference>